<reference evidence="2" key="1">
    <citation type="submission" date="2013-09" db="EMBL/GenBank/DDBJ databases">
        <title>The Genome Sequence of Anopheles culicifacies species A.</title>
        <authorList>
            <consortium name="The Broad Institute Genomics Platform"/>
            <person name="Neafsey D.E."/>
            <person name="Besansky N."/>
            <person name="Howell P."/>
            <person name="Walton C."/>
            <person name="Young S.K."/>
            <person name="Zeng Q."/>
            <person name="Gargeya S."/>
            <person name="Fitzgerald M."/>
            <person name="Haas B."/>
            <person name="Abouelleil A."/>
            <person name="Allen A.W."/>
            <person name="Alvarado L."/>
            <person name="Arachchi H.M."/>
            <person name="Berlin A.M."/>
            <person name="Chapman S.B."/>
            <person name="Gainer-Dewar J."/>
            <person name="Goldberg J."/>
            <person name="Griggs A."/>
            <person name="Gujja S."/>
            <person name="Hansen M."/>
            <person name="Howarth C."/>
            <person name="Imamovic A."/>
            <person name="Ireland A."/>
            <person name="Larimer J."/>
            <person name="McCowan C."/>
            <person name="Murphy C."/>
            <person name="Pearson M."/>
            <person name="Poon T.W."/>
            <person name="Priest M."/>
            <person name="Roberts A."/>
            <person name="Saif S."/>
            <person name="Shea T."/>
            <person name="Sisk P."/>
            <person name="Sykes S."/>
            <person name="Wortman J."/>
            <person name="Nusbaum C."/>
            <person name="Birren B."/>
        </authorList>
    </citation>
    <scope>NUCLEOTIDE SEQUENCE [LARGE SCALE GENOMIC DNA]</scope>
    <source>
        <strain evidence="2">A-37</strain>
    </source>
</reference>
<keyword evidence="2" id="KW-1185">Reference proteome</keyword>
<dbReference type="Gene3D" id="6.10.140.2220">
    <property type="match status" value="1"/>
</dbReference>
<dbReference type="Proteomes" id="UP000075883">
    <property type="component" value="Unassembled WGS sequence"/>
</dbReference>
<accession>A0A182MF68</accession>
<dbReference type="STRING" id="139723.A0A182MF68"/>
<dbReference type="Gene3D" id="1.10.220.160">
    <property type="match status" value="1"/>
</dbReference>
<dbReference type="EnsemblMetazoa" id="ACUA016822-RA">
    <property type="protein sequence ID" value="ACUA016822-PA"/>
    <property type="gene ID" value="ACUA016822"/>
</dbReference>
<reference evidence="1" key="2">
    <citation type="submission" date="2020-05" db="UniProtKB">
        <authorList>
            <consortium name="EnsemblMetazoa"/>
        </authorList>
    </citation>
    <scope>IDENTIFICATION</scope>
    <source>
        <strain evidence="1">A-37</strain>
    </source>
</reference>
<dbReference type="Gene3D" id="2.170.270.10">
    <property type="entry name" value="SET domain"/>
    <property type="match status" value="1"/>
</dbReference>
<dbReference type="VEuPathDB" id="VectorBase:ACUA016822"/>
<dbReference type="PANTHER" id="PTHR46455:SF7">
    <property type="entry name" value="RE12806P"/>
    <property type="match status" value="1"/>
</dbReference>
<evidence type="ECO:0000313" key="2">
    <source>
        <dbReference type="Proteomes" id="UP000075883"/>
    </source>
</evidence>
<name>A0A182MF68_9DIPT</name>
<evidence type="ECO:0008006" key="3">
    <source>
        <dbReference type="Google" id="ProtNLM"/>
    </source>
</evidence>
<dbReference type="PANTHER" id="PTHR46455">
    <property type="entry name" value="SET AND MYND DOMAIN CONTAINING, ARTHROPOD-SPECIFIC, MEMBER 4, ISOFORM A"/>
    <property type="match status" value="1"/>
</dbReference>
<dbReference type="EMBL" id="AXCM01003707">
    <property type="status" value="NOT_ANNOTATED_CDS"/>
    <property type="molecule type" value="Genomic_DNA"/>
</dbReference>
<sequence>MGDSTYKVLECPELGRYGVAGRDLKAGDRLFEERPFAVGPKLDSPPLCLECCCPVDGGDTGPRCARCGWPLCEDCSGSNEELTFHRGECEVFSACGVRFRPVDDSTAGCVQLDCITPLRVLLAKEADEARWMREIHPMEYHDAERRESANWKVDENNIVAFLRGPCKLGERFTAELVQRAIGLLDVNAFEGRTCNGYSLRGLYPQLAIMAHNCVPNVVHSIHPSDGYRLEARVAVDVPEGEKLYTTYTYTLTGTVARQSILKMSKFFTCHCPRCLDPTELGTHFSTLLCNKCHGGFIIATDPLDENSEWKCAQCSFKTSGAAVQKAVMTIHNEIDELACLEYEANRLEAYESVYKKYRSVLHPQHFINTSIRHSLIELYGRIPGYEMAELPDILLERKVELCRSILRVLDVFEPGKSRARAMILYELHAPLIMLAQSAFSRGEDNRDGKSLKQQLTEAAHILEECGGILEWEDPMTPEGILANVAKQSLAQLRQSIETLD</sequence>
<evidence type="ECO:0000313" key="1">
    <source>
        <dbReference type="EnsemblMetazoa" id="ACUA016822-PA"/>
    </source>
</evidence>
<proteinExistence type="predicted"/>
<dbReference type="EMBL" id="AXCM01003708">
    <property type="status" value="NOT_ANNOTATED_CDS"/>
    <property type="molecule type" value="Genomic_DNA"/>
</dbReference>
<dbReference type="InterPro" id="IPR046341">
    <property type="entry name" value="SET_dom_sf"/>
</dbReference>
<protein>
    <recommendedName>
        <fullName evidence="3">SET domain-containing protein</fullName>
    </recommendedName>
</protein>
<organism evidence="1 2">
    <name type="scientific">Anopheles culicifacies</name>
    <dbReference type="NCBI Taxonomy" id="139723"/>
    <lineage>
        <taxon>Eukaryota</taxon>
        <taxon>Metazoa</taxon>
        <taxon>Ecdysozoa</taxon>
        <taxon>Arthropoda</taxon>
        <taxon>Hexapoda</taxon>
        <taxon>Insecta</taxon>
        <taxon>Pterygota</taxon>
        <taxon>Neoptera</taxon>
        <taxon>Endopterygota</taxon>
        <taxon>Diptera</taxon>
        <taxon>Nematocera</taxon>
        <taxon>Culicoidea</taxon>
        <taxon>Culicidae</taxon>
        <taxon>Anophelinae</taxon>
        <taxon>Anopheles</taxon>
        <taxon>culicifacies species complex</taxon>
    </lineage>
</organism>
<dbReference type="SUPFAM" id="SSF82199">
    <property type="entry name" value="SET domain"/>
    <property type="match status" value="1"/>
</dbReference>
<dbReference type="AlphaFoldDB" id="A0A182MF68"/>
<dbReference type="InterPro" id="IPR053010">
    <property type="entry name" value="SET_SmydA-8"/>
</dbReference>